<dbReference type="Proteomes" id="UP001596045">
    <property type="component" value="Unassembled WGS sequence"/>
</dbReference>
<feature type="region of interest" description="Disordered" evidence="5">
    <location>
        <begin position="224"/>
        <end position="252"/>
    </location>
</feature>
<dbReference type="PRINTS" id="PR01021">
    <property type="entry name" value="OMPADOMAIN"/>
</dbReference>
<dbReference type="Gene3D" id="3.40.1520.20">
    <property type="match status" value="1"/>
</dbReference>
<sequence>MRYLSIALTSLLASHLAIAQNVAPPVSTPKPGQILVSGTVPDEASKQSALSKLQELYGADRVVDQISVGSVVLPANWNNYVQKLISPSLKLVSRGQLTIDGNTVSIKGEVANEAQRQQIASEIAGNLNPTYTVKNGLRVSASEQNILDQALANRTIEFDTGQTTITASGKQILDEMSAALLKLKDKKVEVIGHTDSQGLRASNLSLSKARADAVKEYLAQKGVNPDSIATSGQGPDRPIVTNDTAEGRSRNRRIEFRVAQ</sequence>
<evidence type="ECO:0000256" key="3">
    <source>
        <dbReference type="ARBA" id="ARBA00023237"/>
    </source>
</evidence>
<dbReference type="InterPro" id="IPR050330">
    <property type="entry name" value="Bact_OuterMem_StrucFunc"/>
</dbReference>
<dbReference type="RefSeq" id="WP_378996223.1">
    <property type="nucleotide sequence ID" value="NZ_JBHSMT010000012.1"/>
</dbReference>
<proteinExistence type="predicted"/>
<dbReference type="InterPro" id="IPR006664">
    <property type="entry name" value="OMP_bac"/>
</dbReference>
<reference evidence="9" key="1">
    <citation type="journal article" date="2019" name="Int. J. Syst. Evol. Microbiol.">
        <title>The Global Catalogue of Microorganisms (GCM) 10K type strain sequencing project: providing services to taxonomists for standard genome sequencing and annotation.</title>
        <authorList>
            <consortium name="The Broad Institute Genomics Platform"/>
            <consortium name="The Broad Institute Genome Sequencing Center for Infectious Disease"/>
            <person name="Wu L."/>
            <person name="Ma J."/>
        </authorList>
    </citation>
    <scope>NUCLEOTIDE SEQUENCE [LARGE SCALE GENOMIC DNA]</scope>
    <source>
        <strain evidence="9">JCM 17066</strain>
    </source>
</reference>
<evidence type="ECO:0000259" key="7">
    <source>
        <dbReference type="PROSITE" id="PS51123"/>
    </source>
</evidence>
<dbReference type="Pfam" id="PF04972">
    <property type="entry name" value="BON"/>
    <property type="match status" value="1"/>
</dbReference>
<keyword evidence="9" id="KW-1185">Reference proteome</keyword>
<dbReference type="PROSITE" id="PS51123">
    <property type="entry name" value="OMPA_2"/>
    <property type="match status" value="1"/>
</dbReference>
<dbReference type="InterPro" id="IPR036737">
    <property type="entry name" value="OmpA-like_sf"/>
</dbReference>
<evidence type="ECO:0000313" key="8">
    <source>
        <dbReference type="EMBL" id="MFC5473602.1"/>
    </source>
</evidence>
<name>A0ABW0M9H0_9BURK</name>
<evidence type="ECO:0000256" key="1">
    <source>
        <dbReference type="ARBA" id="ARBA00004442"/>
    </source>
</evidence>
<evidence type="ECO:0000256" key="2">
    <source>
        <dbReference type="ARBA" id="ARBA00023136"/>
    </source>
</evidence>
<evidence type="ECO:0000256" key="5">
    <source>
        <dbReference type="SAM" id="MobiDB-lite"/>
    </source>
</evidence>
<feature type="signal peptide" evidence="6">
    <location>
        <begin position="1"/>
        <end position="19"/>
    </location>
</feature>
<dbReference type="CDD" id="cd07185">
    <property type="entry name" value="OmpA_C-like"/>
    <property type="match status" value="1"/>
</dbReference>
<keyword evidence="2 4" id="KW-0472">Membrane</keyword>
<accession>A0ABW0M9H0</accession>
<dbReference type="PANTHER" id="PTHR30329:SF21">
    <property type="entry name" value="LIPOPROTEIN YIAD-RELATED"/>
    <property type="match status" value="1"/>
</dbReference>
<organism evidence="8 9">
    <name type="scientific">Paraherbaspirillum soli</name>
    <dbReference type="NCBI Taxonomy" id="631222"/>
    <lineage>
        <taxon>Bacteria</taxon>
        <taxon>Pseudomonadati</taxon>
        <taxon>Pseudomonadota</taxon>
        <taxon>Betaproteobacteria</taxon>
        <taxon>Burkholderiales</taxon>
        <taxon>Oxalobacteraceae</taxon>
        <taxon>Paraherbaspirillum</taxon>
    </lineage>
</organism>
<gene>
    <name evidence="8" type="ORF">ACFPM8_06470</name>
</gene>
<dbReference type="Gene3D" id="3.30.1330.60">
    <property type="entry name" value="OmpA-like domain"/>
    <property type="match status" value="1"/>
</dbReference>
<dbReference type="Pfam" id="PF00691">
    <property type="entry name" value="OmpA"/>
    <property type="match status" value="1"/>
</dbReference>
<dbReference type="EMBL" id="JBHSMT010000012">
    <property type="protein sequence ID" value="MFC5473602.1"/>
    <property type="molecule type" value="Genomic_DNA"/>
</dbReference>
<protein>
    <submittedName>
        <fullName evidence="8">OmpA family protein</fullName>
    </submittedName>
</protein>
<dbReference type="SUPFAM" id="SSF103088">
    <property type="entry name" value="OmpA-like"/>
    <property type="match status" value="1"/>
</dbReference>
<comment type="subcellular location">
    <subcellularLocation>
        <location evidence="1">Cell outer membrane</location>
    </subcellularLocation>
</comment>
<dbReference type="PANTHER" id="PTHR30329">
    <property type="entry name" value="STATOR ELEMENT OF FLAGELLAR MOTOR COMPLEX"/>
    <property type="match status" value="1"/>
</dbReference>
<evidence type="ECO:0000256" key="6">
    <source>
        <dbReference type="SAM" id="SignalP"/>
    </source>
</evidence>
<comment type="caution">
    <text evidence="8">The sequence shown here is derived from an EMBL/GenBank/DDBJ whole genome shotgun (WGS) entry which is preliminary data.</text>
</comment>
<dbReference type="PRINTS" id="PR01023">
    <property type="entry name" value="NAFLGMOTY"/>
</dbReference>
<dbReference type="InterPro" id="IPR007055">
    <property type="entry name" value="BON_dom"/>
</dbReference>
<evidence type="ECO:0000256" key="4">
    <source>
        <dbReference type="PROSITE-ProRule" id="PRU00473"/>
    </source>
</evidence>
<feature type="domain" description="OmpA-like" evidence="7">
    <location>
        <begin position="145"/>
        <end position="260"/>
    </location>
</feature>
<evidence type="ECO:0000313" key="9">
    <source>
        <dbReference type="Proteomes" id="UP001596045"/>
    </source>
</evidence>
<dbReference type="InterPro" id="IPR006665">
    <property type="entry name" value="OmpA-like"/>
</dbReference>
<feature type="chain" id="PRO_5045771131" evidence="6">
    <location>
        <begin position="20"/>
        <end position="260"/>
    </location>
</feature>
<keyword evidence="3" id="KW-0998">Cell outer membrane</keyword>
<keyword evidence="6" id="KW-0732">Signal</keyword>